<sequence>MFRSEYEQKRTVIENKAGSFSKNAASKFRENRSEPGPSKTVESPNKQIRIRPELHDK</sequence>
<comment type="caution">
    <text evidence="2">The sequence shown here is derived from an EMBL/GenBank/DDBJ whole genome shotgun (WGS) entry which is preliminary data.</text>
</comment>
<gene>
    <name evidence="2" type="ORF">CH379_017645</name>
</gene>
<dbReference type="EMBL" id="NPEF02000025">
    <property type="protein sequence ID" value="MDV6237461.1"/>
    <property type="molecule type" value="Genomic_DNA"/>
</dbReference>
<evidence type="ECO:0000313" key="3">
    <source>
        <dbReference type="Proteomes" id="UP000232122"/>
    </source>
</evidence>
<organism evidence="2 3">
    <name type="scientific">Leptospira ellisii</name>
    <dbReference type="NCBI Taxonomy" id="2023197"/>
    <lineage>
        <taxon>Bacteria</taxon>
        <taxon>Pseudomonadati</taxon>
        <taxon>Spirochaetota</taxon>
        <taxon>Spirochaetia</taxon>
        <taxon>Leptospirales</taxon>
        <taxon>Leptospiraceae</taxon>
        <taxon>Leptospira</taxon>
    </lineage>
</organism>
<feature type="region of interest" description="Disordered" evidence="1">
    <location>
        <begin position="17"/>
        <end position="57"/>
    </location>
</feature>
<dbReference type="RefSeq" id="WP_165783383.1">
    <property type="nucleotide sequence ID" value="NZ_NPEF02000025.1"/>
</dbReference>
<protein>
    <submittedName>
        <fullName evidence="2">Uncharacterized protein</fullName>
    </submittedName>
</protein>
<name>A0AAE4QR60_9LEPT</name>
<dbReference type="Proteomes" id="UP000232122">
    <property type="component" value="Unassembled WGS sequence"/>
</dbReference>
<evidence type="ECO:0000313" key="2">
    <source>
        <dbReference type="EMBL" id="MDV6237461.1"/>
    </source>
</evidence>
<accession>A0AAE4QR60</accession>
<proteinExistence type="predicted"/>
<keyword evidence="3" id="KW-1185">Reference proteome</keyword>
<dbReference type="AlphaFoldDB" id="A0AAE4QR60"/>
<evidence type="ECO:0000256" key="1">
    <source>
        <dbReference type="SAM" id="MobiDB-lite"/>
    </source>
</evidence>
<reference evidence="2 3" key="1">
    <citation type="journal article" date="2018" name="Microb. Genom.">
        <title>Deciphering the unexplored Leptospira diversity from soils uncovers genomic evolution to virulence.</title>
        <authorList>
            <person name="Thibeaux R."/>
            <person name="Iraola G."/>
            <person name="Ferres I."/>
            <person name="Bierque E."/>
            <person name="Girault D."/>
            <person name="Soupe-Gilbert M.E."/>
            <person name="Picardeau M."/>
            <person name="Goarant C."/>
        </authorList>
    </citation>
    <scope>NUCLEOTIDE SEQUENCE [LARGE SCALE GENOMIC DNA]</scope>
    <source>
        <strain evidence="2 3">ATI7-C-A5</strain>
    </source>
</reference>